<protein>
    <recommendedName>
        <fullName evidence="3">Ankyrin repeat protein</fullName>
    </recommendedName>
</protein>
<dbReference type="InterPro" id="IPR036770">
    <property type="entry name" value="Ankyrin_rpt-contain_sf"/>
</dbReference>
<gene>
    <name evidence="1" type="ORF">CAXC1_210004</name>
</gene>
<dbReference type="InterPro" id="IPR002110">
    <property type="entry name" value="Ankyrin_rpt"/>
</dbReference>
<reference evidence="1 2" key="1">
    <citation type="submission" date="2024-01" db="EMBL/GenBank/DDBJ databases">
        <authorList>
            <person name="Kunselman E."/>
        </authorList>
    </citation>
    <scope>NUCLEOTIDE SEQUENCE [LARGE SCALE GENOMIC DNA]</scope>
    <source>
        <strain evidence="1">2 abalone samples</strain>
    </source>
</reference>
<dbReference type="Proteomes" id="UP001314181">
    <property type="component" value="Unassembled WGS sequence"/>
</dbReference>
<proteinExistence type="predicted"/>
<evidence type="ECO:0000313" key="1">
    <source>
        <dbReference type="EMBL" id="CAK8162651.1"/>
    </source>
</evidence>
<dbReference type="SMART" id="SM00248">
    <property type="entry name" value="ANK"/>
    <property type="match status" value="12"/>
</dbReference>
<dbReference type="Gene3D" id="1.25.40.20">
    <property type="entry name" value="Ankyrin repeat-containing domain"/>
    <property type="match status" value="5"/>
</dbReference>
<dbReference type="PANTHER" id="PTHR24121:SF21">
    <property type="entry name" value="ANKYRIN REPEAT FAMILY PROTEIN"/>
    <property type="match status" value="1"/>
</dbReference>
<organism evidence="1 2">
    <name type="scientific">Candidatus Xenohaliotis californiensis</name>
    <dbReference type="NCBI Taxonomy" id="84677"/>
    <lineage>
        <taxon>Bacteria</taxon>
        <taxon>Pseudomonadati</taxon>
        <taxon>Pseudomonadota</taxon>
        <taxon>Alphaproteobacteria</taxon>
        <taxon>Rickettsiales</taxon>
        <taxon>Anaplasmataceae</taxon>
        <taxon>Candidatus Xenohaliotis</taxon>
    </lineage>
</organism>
<evidence type="ECO:0008006" key="3">
    <source>
        <dbReference type="Google" id="ProtNLM"/>
    </source>
</evidence>
<dbReference type="EMBL" id="CAWVOK010000013">
    <property type="protein sequence ID" value="CAK8162651.1"/>
    <property type="molecule type" value="Genomic_DNA"/>
</dbReference>
<dbReference type="PANTHER" id="PTHR24121">
    <property type="entry name" value="NO MECHANORECEPTOR POTENTIAL C, ISOFORM D-RELATED"/>
    <property type="match status" value="1"/>
</dbReference>
<dbReference type="RefSeq" id="WP_338363731.1">
    <property type="nucleotide sequence ID" value="NZ_CAWVOK010000013.1"/>
</dbReference>
<sequence length="933" mass="104950">MPADNIQYRQFIDEDELYTMLEKLSRMHRKTEIAMKLLKSITGVDFNIHIKTNTNINFNNGTNFLAYGSNLAHIAACFNRLDLLECFVNLGGNINTVNSLLETPLHVAILFGNMHIAHYMLNELDIKEPMKPARSYSPNTFAKDNKGNTPLHLMMLPPKKDIEIYIKNLKKMLKFIRDVNVANSAGNTPAHIAALHSNHYALAELLTSGMLDLRKKNNEGISVFTALTQEPSGKVFDCFVQELVTKSQNSNTLIDLKNDDGNNLLSCCILRESLTSIKLILKKWQDDKCLTKMLAEKNDNDHTPLDIAVVTFKSGIVKTLTELSLDKTLVENSLIKFLTAIERKKNHPPKATYVIANNLLDHAPLLDIKNNWNILLYVARIKLPKYIVQLVLNHQDNGAPVSSQVKFLLVQEGKDSPLHVAAKHNNTQTFLLLLEEYGQHITTDTTANANNMLKLNSTGADSLNLMQIALQNNNEDIFIALMHKVGVREILNGFFTTEDSDNLVFLTLAERNFALCRKLLSFICCEQNMDVHHDEIRKFFKQVGKNGRTVAHMATCNDSCNIFPMIYDACPDIIHIKNNDDCTPIELLIKNGAINALQHIAKQDESILPKWALDNAERTNELIANTDNIEIASLLSSTREQEQKLLQKIFTTILKNGNEKSLQQAIDLHPELLNVQLIAEDDDAIQMSALQISVNVGNLDLITKLLKLRVNVNFQDANGNTAMHTAFMRTGDNIEIIRHLVNSNINASLRNANGLSAVELSISNGSMDILQTMLSKCQFTQLPCINMESLRTGLCMMDSKQDAHSLLILATPKQDNVQSTINQQLIDNVKKENLALSRFLCFQKGLSFAVKNEHGLFGSFLGLWHYAVNACEWYFGKHSRPDIKDAINMNNVDEQSSRPAVLTMQQKSLHDCQEAFSKKIFEKNTEKEARHGA</sequence>
<comment type="caution">
    <text evidence="1">The sequence shown here is derived from an EMBL/GenBank/DDBJ whole genome shotgun (WGS) entry which is preliminary data.</text>
</comment>
<accession>A0ABP0EVJ6</accession>
<evidence type="ECO:0000313" key="2">
    <source>
        <dbReference type="Proteomes" id="UP001314181"/>
    </source>
</evidence>
<dbReference type="Pfam" id="PF12796">
    <property type="entry name" value="Ank_2"/>
    <property type="match status" value="2"/>
</dbReference>
<dbReference type="SUPFAM" id="SSF48403">
    <property type="entry name" value="Ankyrin repeat"/>
    <property type="match status" value="2"/>
</dbReference>
<name>A0ABP0EVJ6_9RICK</name>
<keyword evidence="2" id="KW-1185">Reference proteome</keyword>